<accession>A0ABT8PE20</accession>
<evidence type="ECO:0000313" key="2">
    <source>
        <dbReference type="EMBL" id="MDN7933137.1"/>
    </source>
</evidence>
<feature type="region of interest" description="Disordered" evidence="1">
    <location>
        <begin position="1"/>
        <end position="84"/>
    </location>
</feature>
<proteinExistence type="predicted"/>
<gene>
    <name evidence="2" type="ORF">QZM52_17785</name>
</gene>
<sequence>MNATSQARPPKQAESIDEGRAGAKRTVAPTRERNTGVASRGTRPARKPEAKSGPVTAGTAGNRDETAQPSWEDDGGPLPPEEWS</sequence>
<organism evidence="2 3">
    <name type="scientific">Burkholderia metallica</name>
    <dbReference type="NCBI Taxonomy" id="488729"/>
    <lineage>
        <taxon>Bacteria</taxon>
        <taxon>Pseudomonadati</taxon>
        <taxon>Pseudomonadota</taxon>
        <taxon>Betaproteobacteria</taxon>
        <taxon>Burkholderiales</taxon>
        <taxon>Burkholderiaceae</taxon>
        <taxon>Burkholderia</taxon>
        <taxon>Burkholderia cepacia complex</taxon>
    </lineage>
</organism>
<keyword evidence="3" id="KW-1185">Reference proteome</keyword>
<reference evidence="2" key="1">
    <citation type="submission" date="2023-07" db="EMBL/GenBank/DDBJ databases">
        <title>A collection of bacterial strains from the Burkholderia cepacia Research Laboratory and Repository.</title>
        <authorList>
            <person name="Lipuma J."/>
            <person name="Spilker T."/>
            <person name="Caverly L."/>
        </authorList>
    </citation>
    <scope>NUCLEOTIDE SEQUENCE</scope>
    <source>
        <strain evidence="2">AU42020</strain>
    </source>
</reference>
<evidence type="ECO:0000256" key="1">
    <source>
        <dbReference type="SAM" id="MobiDB-lite"/>
    </source>
</evidence>
<name>A0ABT8PE20_9BURK</name>
<dbReference type="Proteomes" id="UP001171606">
    <property type="component" value="Unassembled WGS sequence"/>
</dbReference>
<comment type="caution">
    <text evidence="2">The sequence shown here is derived from an EMBL/GenBank/DDBJ whole genome shotgun (WGS) entry which is preliminary data.</text>
</comment>
<dbReference type="EMBL" id="JAUJSQ010000006">
    <property type="protein sequence ID" value="MDN7933137.1"/>
    <property type="molecule type" value="Genomic_DNA"/>
</dbReference>
<dbReference type="RefSeq" id="WP_301755890.1">
    <property type="nucleotide sequence ID" value="NZ_JAUJSQ010000006.1"/>
</dbReference>
<evidence type="ECO:0000313" key="3">
    <source>
        <dbReference type="Proteomes" id="UP001171606"/>
    </source>
</evidence>
<protein>
    <submittedName>
        <fullName evidence="2">Uncharacterized protein</fullName>
    </submittedName>
</protein>